<evidence type="ECO:0000313" key="10">
    <source>
        <dbReference type="Proteomes" id="UP001151516"/>
    </source>
</evidence>
<dbReference type="PROSITE" id="PS51038">
    <property type="entry name" value="BAH"/>
    <property type="match status" value="1"/>
</dbReference>
<keyword evidence="6" id="KW-0539">Nucleus</keyword>
<keyword evidence="10" id="KW-1185">Reference proteome</keyword>
<organism evidence="9 10">
    <name type="scientific">Coemansia spiralis</name>
    <dbReference type="NCBI Taxonomy" id="417178"/>
    <lineage>
        <taxon>Eukaryota</taxon>
        <taxon>Fungi</taxon>
        <taxon>Fungi incertae sedis</taxon>
        <taxon>Zoopagomycota</taxon>
        <taxon>Kickxellomycotina</taxon>
        <taxon>Kickxellomycetes</taxon>
        <taxon>Kickxellales</taxon>
        <taxon>Kickxellaceae</taxon>
        <taxon>Coemansia</taxon>
    </lineage>
</organism>
<dbReference type="Gene3D" id="2.30.30.490">
    <property type="match status" value="1"/>
</dbReference>
<feature type="region of interest" description="Disordered" evidence="7">
    <location>
        <begin position="449"/>
        <end position="472"/>
    </location>
</feature>
<dbReference type="EMBL" id="JANBTX010000295">
    <property type="protein sequence ID" value="KAJ2683378.1"/>
    <property type="molecule type" value="Genomic_DNA"/>
</dbReference>
<dbReference type="PANTHER" id="PTHR16062:SF19">
    <property type="entry name" value="PROTEIN POLYBROMO-1"/>
    <property type="match status" value="1"/>
</dbReference>
<dbReference type="SMART" id="SM00439">
    <property type="entry name" value="BAH"/>
    <property type="match status" value="1"/>
</dbReference>
<dbReference type="InterPro" id="IPR043151">
    <property type="entry name" value="BAH_sf"/>
</dbReference>
<dbReference type="Pfam" id="PF01426">
    <property type="entry name" value="BAH"/>
    <property type="match status" value="1"/>
</dbReference>
<keyword evidence="3" id="KW-0156">Chromatin regulator</keyword>
<dbReference type="GO" id="GO:0006338">
    <property type="term" value="P:chromatin remodeling"/>
    <property type="evidence" value="ECO:0007669"/>
    <property type="project" value="InterPro"/>
</dbReference>
<feature type="region of interest" description="Disordered" evidence="7">
    <location>
        <begin position="1"/>
        <end position="63"/>
    </location>
</feature>
<evidence type="ECO:0000259" key="8">
    <source>
        <dbReference type="PROSITE" id="PS51038"/>
    </source>
</evidence>
<dbReference type="GO" id="GO:0006368">
    <property type="term" value="P:transcription elongation by RNA polymerase II"/>
    <property type="evidence" value="ECO:0007669"/>
    <property type="project" value="TreeGrafter"/>
</dbReference>
<dbReference type="PANTHER" id="PTHR16062">
    <property type="entry name" value="SWI/SNF-RELATED"/>
    <property type="match status" value="1"/>
</dbReference>
<comment type="subcellular location">
    <subcellularLocation>
        <location evidence="1">Nucleus</location>
    </subcellularLocation>
</comment>
<feature type="region of interest" description="Disordered" evidence="7">
    <location>
        <begin position="343"/>
        <end position="367"/>
    </location>
</feature>
<name>A0A9W8L2B6_9FUNG</name>
<evidence type="ECO:0000256" key="1">
    <source>
        <dbReference type="ARBA" id="ARBA00004123"/>
    </source>
</evidence>
<keyword evidence="5" id="KW-0804">Transcription</keyword>
<evidence type="ECO:0000313" key="9">
    <source>
        <dbReference type="EMBL" id="KAJ2683378.1"/>
    </source>
</evidence>
<accession>A0A9W8L2B6</accession>
<protein>
    <recommendedName>
        <fullName evidence="8">BAH domain-containing protein</fullName>
    </recommendedName>
</protein>
<keyword evidence="2" id="KW-0677">Repeat</keyword>
<dbReference type="AlphaFoldDB" id="A0A9W8L2B6"/>
<feature type="compositionally biased region" description="Low complexity" evidence="7">
    <location>
        <begin position="11"/>
        <end position="37"/>
    </location>
</feature>
<evidence type="ECO:0000256" key="5">
    <source>
        <dbReference type="ARBA" id="ARBA00023163"/>
    </source>
</evidence>
<feature type="compositionally biased region" description="Low complexity" evidence="7">
    <location>
        <begin position="455"/>
        <end position="471"/>
    </location>
</feature>
<dbReference type="InterPro" id="IPR001025">
    <property type="entry name" value="BAH_dom"/>
</dbReference>
<feature type="domain" description="BAH" evidence="8">
    <location>
        <begin position="77"/>
        <end position="203"/>
    </location>
</feature>
<keyword evidence="4" id="KW-0805">Transcription regulation</keyword>
<dbReference type="Proteomes" id="UP001151516">
    <property type="component" value="Unassembled WGS sequence"/>
</dbReference>
<feature type="compositionally biased region" description="Pro residues" evidence="7">
    <location>
        <begin position="348"/>
        <end position="357"/>
    </location>
</feature>
<proteinExistence type="predicted"/>
<evidence type="ECO:0000256" key="3">
    <source>
        <dbReference type="ARBA" id="ARBA00022853"/>
    </source>
</evidence>
<evidence type="ECO:0000256" key="2">
    <source>
        <dbReference type="ARBA" id="ARBA00022737"/>
    </source>
</evidence>
<comment type="caution">
    <text evidence="9">The sequence shown here is derived from an EMBL/GenBank/DDBJ whole genome shotgun (WGS) entry which is preliminary data.</text>
</comment>
<feature type="compositionally biased region" description="Polar residues" evidence="7">
    <location>
        <begin position="54"/>
        <end position="63"/>
    </location>
</feature>
<feature type="region of interest" description="Disordered" evidence="7">
    <location>
        <begin position="394"/>
        <end position="435"/>
    </location>
</feature>
<evidence type="ECO:0000256" key="7">
    <source>
        <dbReference type="SAM" id="MobiDB-lite"/>
    </source>
</evidence>
<gene>
    <name evidence="9" type="ORF">IWW39_005542</name>
</gene>
<dbReference type="InterPro" id="IPR037382">
    <property type="entry name" value="Rsc/polybromo"/>
</dbReference>
<feature type="compositionally biased region" description="Polar residues" evidence="7">
    <location>
        <begin position="1"/>
        <end position="10"/>
    </location>
</feature>
<dbReference type="OrthoDB" id="1742084at2759"/>
<feature type="compositionally biased region" description="Polar residues" evidence="7">
    <location>
        <begin position="394"/>
        <end position="406"/>
    </location>
</feature>
<sequence>MSVVSSTRLCASSDSNPQSAASSTFSSQNNSHSSGNSDDGEDNMERPAKRFKSDSPNTSESGLTSGTLIEFVEHQGQRYFVGDHVILDDVDNTSGVSGTELPAVGHIQQLERDAQSGRVQVSVVWYVYPQLTPHPPLMEFFKNALLRTARQTTVPLERVKRPCFVVQPAEAMVGHPAEYVEGVPLFVCESRFNDKGGSIQKIKNRVRGFWPADMDQKRLEMLTTMVAWRGGPRELEKSLVPVVVAGEEQGDGGPQTRRSSRLIAPTAAAVLTPPQPGDARGAANAMPQTVPVNQSQYLAYQQMLVQSQIQPLAGVNGQQVSSQFALNGANVNSIAAGNGPLRNAVPASPTPPLPLVLPPKRRGRPPKNKQLIEQRAKEDAAKMVEIAALIQTPPGSQLRSSTRHQQSIAPGVRPPPPGFGMPSGSAGARGIAPNGASPAQLLAARVQPVPPTMAPPQQQQQQQQKMAQQKPVHLAPLPHDTESVVKLPKEIVDLFPKAGGTLKWFATPPVRRAAGHGVRHSDAYVKWKQSQGGV</sequence>
<evidence type="ECO:0000256" key="4">
    <source>
        <dbReference type="ARBA" id="ARBA00023015"/>
    </source>
</evidence>
<feature type="compositionally biased region" description="Basic and acidic residues" evidence="7">
    <location>
        <begin position="43"/>
        <end position="53"/>
    </location>
</feature>
<dbReference type="GO" id="GO:0003682">
    <property type="term" value="F:chromatin binding"/>
    <property type="evidence" value="ECO:0007669"/>
    <property type="project" value="InterPro"/>
</dbReference>
<reference evidence="9" key="1">
    <citation type="submission" date="2022-07" db="EMBL/GenBank/DDBJ databases">
        <title>Phylogenomic reconstructions and comparative analyses of Kickxellomycotina fungi.</title>
        <authorList>
            <person name="Reynolds N.K."/>
            <person name="Stajich J.E."/>
            <person name="Barry K."/>
            <person name="Grigoriev I.V."/>
            <person name="Crous P."/>
            <person name="Smith M.E."/>
        </authorList>
    </citation>
    <scope>NUCLEOTIDE SEQUENCE</scope>
    <source>
        <strain evidence="9">CBS 109367</strain>
    </source>
</reference>
<dbReference type="GO" id="GO:0016586">
    <property type="term" value="C:RSC-type complex"/>
    <property type="evidence" value="ECO:0007669"/>
    <property type="project" value="InterPro"/>
</dbReference>
<evidence type="ECO:0000256" key="6">
    <source>
        <dbReference type="ARBA" id="ARBA00023242"/>
    </source>
</evidence>